<proteinExistence type="predicted"/>
<organism evidence="1">
    <name type="scientific">marine sediment metagenome</name>
    <dbReference type="NCBI Taxonomy" id="412755"/>
    <lineage>
        <taxon>unclassified sequences</taxon>
        <taxon>metagenomes</taxon>
        <taxon>ecological metagenomes</taxon>
    </lineage>
</organism>
<reference evidence="1" key="1">
    <citation type="journal article" date="2014" name="Front. Microbiol.">
        <title>High frequency of phylogenetically diverse reductive dehalogenase-homologous genes in deep subseafloor sedimentary metagenomes.</title>
        <authorList>
            <person name="Kawai M."/>
            <person name="Futagami T."/>
            <person name="Toyoda A."/>
            <person name="Takaki Y."/>
            <person name="Nishi S."/>
            <person name="Hori S."/>
            <person name="Arai W."/>
            <person name="Tsubouchi T."/>
            <person name="Morono Y."/>
            <person name="Uchiyama I."/>
            <person name="Ito T."/>
            <person name="Fujiyama A."/>
            <person name="Inagaki F."/>
            <person name="Takami H."/>
        </authorList>
    </citation>
    <scope>NUCLEOTIDE SEQUENCE</scope>
    <source>
        <strain evidence="1">Expedition CK06-06</strain>
    </source>
</reference>
<name>X1RR34_9ZZZZ</name>
<dbReference type="EMBL" id="BARV01038222">
    <property type="protein sequence ID" value="GAI57949.1"/>
    <property type="molecule type" value="Genomic_DNA"/>
</dbReference>
<dbReference type="AlphaFoldDB" id="X1RR34"/>
<gene>
    <name evidence="1" type="ORF">S06H3_58943</name>
</gene>
<accession>X1RR34</accession>
<sequence>MPSKVRLSLKELDELIAETEAQGGDATELRKLRAEFAETQPQKPARRQLISVVPRLGETTEERLNREAGDLFPEGVSADILGICIEYDSKYSLEELRAMCLKAGLSPRGHKKLAAKLIAHE</sequence>
<protein>
    <submittedName>
        <fullName evidence="1">Uncharacterized protein</fullName>
    </submittedName>
</protein>
<comment type="caution">
    <text evidence="1">The sequence shown here is derived from an EMBL/GenBank/DDBJ whole genome shotgun (WGS) entry which is preliminary data.</text>
</comment>
<evidence type="ECO:0000313" key="1">
    <source>
        <dbReference type="EMBL" id="GAI57949.1"/>
    </source>
</evidence>